<feature type="region of interest" description="Disordered" evidence="1">
    <location>
        <begin position="66"/>
        <end position="91"/>
    </location>
</feature>
<evidence type="ECO:0000313" key="2">
    <source>
        <dbReference type="EnsemblPlants" id="AET5Gv20718700.9"/>
    </source>
</evidence>
<reference evidence="2" key="3">
    <citation type="journal article" date="2017" name="Nature">
        <title>Genome sequence of the progenitor of the wheat D genome Aegilops tauschii.</title>
        <authorList>
            <person name="Luo M.C."/>
            <person name="Gu Y.Q."/>
            <person name="Puiu D."/>
            <person name="Wang H."/>
            <person name="Twardziok S.O."/>
            <person name="Deal K.R."/>
            <person name="Huo N."/>
            <person name="Zhu T."/>
            <person name="Wang L."/>
            <person name="Wang Y."/>
            <person name="McGuire P.E."/>
            <person name="Liu S."/>
            <person name="Long H."/>
            <person name="Ramasamy R.K."/>
            <person name="Rodriguez J.C."/>
            <person name="Van S.L."/>
            <person name="Yuan L."/>
            <person name="Wang Z."/>
            <person name="Xia Z."/>
            <person name="Xiao L."/>
            <person name="Anderson O.D."/>
            <person name="Ouyang S."/>
            <person name="Liang Y."/>
            <person name="Zimin A.V."/>
            <person name="Pertea G."/>
            <person name="Qi P."/>
            <person name="Bennetzen J.L."/>
            <person name="Dai X."/>
            <person name="Dawson M.W."/>
            <person name="Muller H.G."/>
            <person name="Kugler K."/>
            <person name="Rivarola-Duarte L."/>
            <person name="Spannagl M."/>
            <person name="Mayer K.F.X."/>
            <person name="Lu F.H."/>
            <person name="Bevan M.W."/>
            <person name="Leroy P."/>
            <person name="Li P."/>
            <person name="You F.M."/>
            <person name="Sun Q."/>
            <person name="Liu Z."/>
            <person name="Lyons E."/>
            <person name="Wicker T."/>
            <person name="Salzberg S.L."/>
            <person name="Devos K.M."/>
            <person name="Dvorak J."/>
        </authorList>
    </citation>
    <scope>NUCLEOTIDE SEQUENCE [LARGE SCALE GENOMIC DNA]</scope>
    <source>
        <strain evidence="2">cv. AL8/78</strain>
    </source>
</reference>
<keyword evidence="3" id="KW-1185">Reference proteome</keyword>
<dbReference type="AlphaFoldDB" id="A0A453LD52"/>
<dbReference type="EnsemblPlants" id="AET5Gv20718700.9">
    <property type="protein sequence ID" value="AET5Gv20718700.9"/>
    <property type="gene ID" value="AET5Gv20718700"/>
</dbReference>
<reference evidence="2" key="4">
    <citation type="submission" date="2019-03" db="UniProtKB">
        <authorList>
            <consortium name="EnsemblPlants"/>
        </authorList>
    </citation>
    <scope>IDENTIFICATION</scope>
</reference>
<sequence length="91" mass="10309">MVNFSKKLTTDQVPGWEEYVKFPHFFGQLDSAHLLFYSVLSVLMKHHLSACFFQVLLQLQIAQGKSEGVHGADKARQSRPKTRSEGFLKAA</sequence>
<evidence type="ECO:0000256" key="1">
    <source>
        <dbReference type="SAM" id="MobiDB-lite"/>
    </source>
</evidence>
<reference evidence="3" key="2">
    <citation type="journal article" date="2017" name="Nat. Plants">
        <title>The Aegilops tauschii genome reveals multiple impacts of transposons.</title>
        <authorList>
            <person name="Zhao G."/>
            <person name="Zou C."/>
            <person name="Li K."/>
            <person name="Wang K."/>
            <person name="Li T."/>
            <person name="Gao L."/>
            <person name="Zhang X."/>
            <person name="Wang H."/>
            <person name="Yang Z."/>
            <person name="Liu X."/>
            <person name="Jiang W."/>
            <person name="Mao L."/>
            <person name="Kong X."/>
            <person name="Jiao Y."/>
            <person name="Jia J."/>
        </authorList>
    </citation>
    <scope>NUCLEOTIDE SEQUENCE [LARGE SCALE GENOMIC DNA]</scope>
    <source>
        <strain evidence="3">cv. AL8/78</strain>
    </source>
</reference>
<reference evidence="3" key="1">
    <citation type="journal article" date="2014" name="Science">
        <title>Ancient hybridizations among the ancestral genomes of bread wheat.</title>
        <authorList>
            <consortium name="International Wheat Genome Sequencing Consortium,"/>
            <person name="Marcussen T."/>
            <person name="Sandve S.R."/>
            <person name="Heier L."/>
            <person name="Spannagl M."/>
            <person name="Pfeifer M."/>
            <person name="Jakobsen K.S."/>
            <person name="Wulff B.B."/>
            <person name="Steuernagel B."/>
            <person name="Mayer K.F."/>
            <person name="Olsen O.A."/>
        </authorList>
    </citation>
    <scope>NUCLEOTIDE SEQUENCE [LARGE SCALE GENOMIC DNA]</scope>
    <source>
        <strain evidence="3">cv. AL8/78</strain>
    </source>
</reference>
<evidence type="ECO:0000313" key="3">
    <source>
        <dbReference type="Proteomes" id="UP000015105"/>
    </source>
</evidence>
<proteinExistence type="predicted"/>
<dbReference type="Proteomes" id="UP000015105">
    <property type="component" value="Chromosome 5D"/>
</dbReference>
<organism evidence="2 3">
    <name type="scientific">Aegilops tauschii subsp. strangulata</name>
    <name type="common">Goatgrass</name>
    <dbReference type="NCBI Taxonomy" id="200361"/>
    <lineage>
        <taxon>Eukaryota</taxon>
        <taxon>Viridiplantae</taxon>
        <taxon>Streptophyta</taxon>
        <taxon>Embryophyta</taxon>
        <taxon>Tracheophyta</taxon>
        <taxon>Spermatophyta</taxon>
        <taxon>Magnoliopsida</taxon>
        <taxon>Liliopsida</taxon>
        <taxon>Poales</taxon>
        <taxon>Poaceae</taxon>
        <taxon>BOP clade</taxon>
        <taxon>Pooideae</taxon>
        <taxon>Triticodae</taxon>
        <taxon>Triticeae</taxon>
        <taxon>Triticinae</taxon>
        <taxon>Aegilops</taxon>
    </lineage>
</organism>
<reference evidence="2" key="5">
    <citation type="journal article" date="2021" name="G3 (Bethesda)">
        <title>Aegilops tauschii genome assembly Aet v5.0 features greater sequence contiguity and improved annotation.</title>
        <authorList>
            <person name="Wang L."/>
            <person name="Zhu T."/>
            <person name="Rodriguez J.C."/>
            <person name="Deal K.R."/>
            <person name="Dubcovsky J."/>
            <person name="McGuire P.E."/>
            <person name="Lux T."/>
            <person name="Spannagl M."/>
            <person name="Mayer K.F.X."/>
            <person name="Baldrich P."/>
            <person name="Meyers B.C."/>
            <person name="Huo N."/>
            <person name="Gu Y.Q."/>
            <person name="Zhou H."/>
            <person name="Devos K.M."/>
            <person name="Bennetzen J.L."/>
            <person name="Unver T."/>
            <person name="Budak H."/>
            <person name="Gulick P.J."/>
            <person name="Galiba G."/>
            <person name="Kalapos B."/>
            <person name="Nelson D.R."/>
            <person name="Li P."/>
            <person name="You F.M."/>
            <person name="Luo M.C."/>
            <person name="Dvorak J."/>
        </authorList>
    </citation>
    <scope>NUCLEOTIDE SEQUENCE [LARGE SCALE GENOMIC DNA]</scope>
    <source>
        <strain evidence="2">cv. AL8/78</strain>
    </source>
</reference>
<protein>
    <submittedName>
        <fullName evidence="2">Uncharacterized protein</fullName>
    </submittedName>
</protein>
<feature type="compositionally biased region" description="Basic and acidic residues" evidence="1">
    <location>
        <begin position="67"/>
        <end position="91"/>
    </location>
</feature>
<name>A0A453LD52_AEGTS</name>
<accession>A0A453LD52</accession>
<dbReference type="Gramene" id="AET5Gv20718700.9">
    <property type="protein sequence ID" value="AET5Gv20718700.9"/>
    <property type="gene ID" value="AET5Gv20718700"/>
</dbReference>